<keyword evidence="1" id="KW-0195">Cyclin</keyword>
<name>A0AAD5Y2N7_9FUNG</name>
<dbReference type="InterPro" id="IPR031658">
    <property type="entry name" value="Cyclin_C_2"/>
</dbReference>
<dbReference type="Proteomes" id="UP001210925">
    <property type="component" value="Unassembled WGS sequence"/>
</dbReference>
<protein>
    <recommendedName>
        <fullName evidence="2">Cyclin C-terminal domain-containing protein</fullName>
    </recommendedName>
</protein>
<evidence type="ECO:0000313" key="4">
    <source>
        <dbReference type="Proteomes" id="UP001210925"/>
    </source>
</evidence>
<proteinExistence type="predicted"/>
<dbReference type="SUPFAM" id="SSF47954">
    <property type="entry name" value="Cyclin-like"/>
    <property type="match status" value="1"/>
</dbReference>
<organism evidence="3 4">
    <name type="scientific">Boothiomyces macroporosus</name>
    <dbReference type="NCBI Taxonomy" id="261099"/>
    <lineage>
        <taxon>Eukaryota</taxon>
        <taxon>Fungi</taxon>
        <taxon>Fungi incertae sedis</taxon>
        <taxon>Chytridiomycota</taxon>
        <taxon>Chytridiomycota incertae sedis</taxon>
        <taxon>Chytridiomycetes</taxon>
        <taxon>Rhizophydiales</taxon>
        <taxon>Terramycetaceae</taxon>
        <taxon>Boothiomyces</taxon>
    </lineage>
</organism>
<comment type="caution">
    <text evidence="3">The sequence shown here is derived from an EMBL/GenBank/DDBJ whole genome shotgun (WGS) entry which is preliminary data.</text>
</comment>
<dbReference type="InterPro" id="IPR036915">
    <property type="entry name" value="Cyclin-like_sf"/>
</dbReference>
<accession>A0AAD5Y2N7</accession>
<evidence type="ECO:0000259" key="2">
    <source>
        <dbReference type="Pfam" id="PF16899"/>
    </source>
</evidence>
<dbReference type="AlphaFoldDB" id="A0AAD5Y2N7"/>
<sequence length="162" mass="19042">MLDLELLVSTALNFEYQVHHPDWPLEGFYLDMQVERQEQVQRLFNSYEQCSDLISIAYNSDLPLLCTPSQIALSLLYMQDLSFMNDYINSRFENQNIDGLLKMITSIIEIIKNVKVTSKESASRIAKLNDQCFSREYLKTSKLYKQKHEREIVGKEEEDVFQ</sequence>
<dbReference type="EMBL" id="JADGKB010000172">
    <property type="protein sequence ID" value="KAJ3251681.1"/>
    <property type="molecule type" value="Genomic_DNA"/>
</dbReference>
<keyword evidence="4" id="KW-1185">Reference proteome</keyword>
<reference evidence="3" key="1">
    <citation type="submission" date="2020-05" db="EMBL/GenBank/DDBJ databases">
        <title>Phylogenomic resolution of chytrid fungi.</title>
        <authorList>
            <person name="Stajich J.E."/>
            <person name="Amses K."/>
            <person name="Simmons R."/>
            <person name="Seto K."/>
            <person name="Myers J."/>
            <person name="Bonds A."/>
            <person name="Quandt C.A."/>
            <person name="Barry K."/>
            <person name="Liu P."/>
            <person name="Grigoriev I."/>
            <person name="Longcore J.E."/>
            <person name="James T.Y."/>
        </authorList>
    </citation>
    <scope>NUCLEOTIDE SEQUENCE</scope>
    <source>
        <strain evidence="3">PLAUS21</strain>
    </source>
</reference>
<dbReference type="Gene3D" id="1.10.472.10">
    <property type="entry name" value="Cyclin-like"/>
    <property type="match status" value="1"/>
</dbReference>
<dbReference type="Pfam" id="PF16899">
    <property type="entry name" value="Cyclin_C_2"/>
    <property type="match status" value="1"/>
</dbReference>
<feature type="domain" description="Cyclin C-terminal" evidence="2">
    <location>
        <begin position="20"/>
        <end position="112"/>
    </location>
</feature>
<gene>
    <name evidence="3" type="ORF">HK103_002204</name>
</gene>
<evidence type="ECO:0000313" key="3">
    <source>
        <dbReference type="EMBL" id="KAJ3251681.1"/>
    </source>
</evidence>
<evidence type="ECO:0000256" key="1">
    <source>
        <dbReference type="ARBA" id="ARBA00023127"/>
    </source>
</evidence>